<dbReference type="FunFam" id="1.10.10.10:FF:000001">
    <property type="entry name" value="LysR family transcriptional regulator"/>
    <property type="match status" value="1"/>
</dbReference>
<keyword evidence="7" id="KW-1185">Reference proteome</keyword>
<sequence>MLNRSEDLTILIAVAEHGGFSAAANALDIQVAKVSRSVSRIESTLGVSLINRTTRKIELTEEGKQFIHSVRQALNQVDLAEQAVINLGHKPAGKLRVDAATPFVLHQLVPLVAEFRQAYPDIELQLTSNEGYVDLIENRTDLAIRIGRLHDSSMHASSLGKSKLHLVAAPDYLEKYGNLNDVAELSQHQLIGFSDIKQLNIWPLPGFESAVQAGQMQLSCSNGETMRQLVLAGNGIACLSNFMVANDIASGKLVSVLADKLIANSDRENVSAVYYRSSAVSSRISAFIEFIKPRLAL</sequence>
<dbReference type="InterPro" id="IPR036388">
    <property type="entry name" value="WH-like_DNA-bd_sf"/>
</dbReference>
<dbReference type="Proteomes" id="UP000291106">
    <property type="component" value="Chromosome"/>
</dbReference>
<dbReference type="Gene3D" id="3.40.190.290">
    <property type="match status" value="1"/>
</dbReference>
<dbReference type="PROSITE" id="PS50931">
    <property type="entry name" value="HTH_LYSR"/>
    <property type="match status" value="1"/>
</dbReference>
<comment type="similarity">
    <text evidence="1">Belongs to the LysR transcriptional regulatory family.</text>
</comment>
<dbReference type="PANTHER" id="PTHR30537">
    <property type="entry name" value="HTH-TYPE TRANSCRIPTIONAL REGULATOR"/>
    <property type="match status" value="1"/>
</dbReference>
<dbReference type="SUPFAM" id="SSF46785">
    <property type="entry name" value="Winged helix' DNA-binding domain"/>
    <property type="match status" value="1"/>
</dbReference>
<keyword evidence="4" id="KW-0804">Transcription</keyword>
<dbReference type="OrthoDB" id="9786526at2"/>
<evidence type="ECO:0000313" key="6">
    <source>
        <dbReference type="EMBL" id="QBF84463.1"/>
    </source>
</evidence>
<dbReference type="InterPro" id="IPR058163">
    <property type="entry name" value="LysR-type_TF_proteobact-type"/>
</dbReference>
<dbReference type="Pfam" id="PF00126">
    <property type="entry name" value="HTH_1"/>
    <property type="match status" value="1"/>
</dbReference>
<evidence type="ECO:0000259" key="5">
    <source>
        <dbReference type="PROSITE" id="PS50931"/>
    </source>
</evidence>
<evidence type="ECO:0000256" key="3">
    <source>
        <dbReference type="ARBA" id="ARBA00023125"/>
    </source>
</evidence>
<dbReference type="RefSeq" id="WP_130602599.1">
    <property type="nucleotide sequence ID" value="NZ_CP036200.1"/>
</dbReference>
<keyword evidence="3" id="KW-0238">DNA-binding</keyword>
<accession>A0A411PLQ7</accession>
<dbReference type="InterPro" id="IPR000847">
    <property type="entry name" value="LysR_HTH_N"/>
</dbReference>
<dbReference type="KEGG" id="smai:EXU30_18680"/>
<dbReference type="PANTHER" id="PTHR30537:SF20">
    <property type="entry name" value="TRANSCRIPTIONAL REGULATORY PROTEIN"/>
    <property type="match status" value="1"/>
</dbReference>
<feature type="domain" description="HTH lysR-type" evidence="5">
    <location>
        <begin position="1"/>
        <end position="60"/>
    </location>
</feature>
<gene>
    <name evidence="6" type="ORF">EXU30_18680</name>
</gene>
<dbReference type="SUPFAM" id="SSF53850">
    <property type="entry name" value="Periplasmic binding protein-like II"/>
    <property type="match status" value="1"/>
</dbReference>
<dbReference type="InterPro" id="IPR005119">
    <property type="entry name" value="LysR_subst-bd"/>
</dbReference>
<reference evidence="6 7" key="1">
    <citation type="submission" date="2019-02" db="EMBL/GenBank/DDBJ databases">
        <title>Shewanella sp. D4-2 isolated from Dokdo Island.</title>
        <authorList>
            <person name="Baek K."/>
        </authorList>
    </citation>
    <scope>NUCLEOTIDE SEQUENCE [LARGE SCALE GENOMIC DNA]</scope>
    <source>
        <strain evidence="6 7">D4-2</strain>
    </source>
</reference>
<organism evidence="6 7">
    <name type="scientific">Shewanella maritima</name>
    <dbReference type="NCBI Taxonomy" id="2520507"/>
    <lineage>
        <taxon>Bacteria</taxon>
        <taxon>Pseudomonadati</taxon>
        <taxon>Pseudomonadota</taxon>
        <taxon>Gammaproteobacteria</taxon>
        <taxon>Alteromonadales</taxon>
        <taxon>Shewanellaceae</taxon>
        <taxon>Shewanella</taxon>
    </lineage>
</organism>
<evidence type="ECO:0000256" key="4">
    <source>
        <dbReference type="ARBA" id="ARBA00023163"/>
    </source>
</evidence>
<dbReference type="Gene3D" id="1.10.10.10">
    <property type="entry name" value="Winged helix-like DNA-binding domain superfamily/Winged helix DNA-binding domain"/>
    <property type="match status" value="1"/>
</dbReference>
<dbReference type="GO" id="GO:0003700">
    <property type="term" value="F:DNA-binding transcription factor activity"/>
    <property type="evidence" value="ECO:0007669"/>
    <property type="project" value="InterPro"/>
</dbReference>
<dbReference type="GO" id="GO:0043565">
    <property type="term" value="F:sequence-specific DNA binding"/>
    <property type="evidence" value="ECO:0007669"/>
    <property type="project" value="TreeGrafter"/>
</dbReference>
<dbReference type="Pfam" id="PF03466">
    <property type="entry name" value="LysR_substrate"/>
    <property type="match status" value="1"/>
</dbReference>
<evidence type="ECO:0000313" key="7">
    <source>
        <dbReference type="Proteomes" id="UP000291106"/>
    </source>
</evidence>
<dbReference type="AlphaFoldDB" id="A0A411PLQ7"/>
<evidence type="ECO:0000256" key="1">
    <source>
        <dbReference type="ARBA" id="ARBA00009437"/>
    </source>
</evidence>
<keyword evidence="2" id="KW-0805">Transcription regulation</keyword>
<dbReference type="InterPro" id="IPR036390">
    <property type="entry name" value="WH_DNA-bd_sf"/>
</dbReference>
<proteinExistence type="inferred from homology"/>
<name>A0A411PLQ7_9GAMM</name>
<dbReference type="GO" id="GO:0006351">
    <property type="term" value="P:DNA-templated transcription"/>
    <property type="evidence" value="ECO:0007669"/>
    <property type="project" value="TreeGrafter"/>
</dbReference>
<evidence type="ECO:0000256" key="2">
    <source>
        <dbReference type="ARBA" id="ARBA00023015"/>
    </source>
</evidence>
<protein>
    <submittedName>
        <fullName evidence="6">LysR family transcriptional regulator</fullName>
    </submittedName>
</protein>
<dbReference type="EMBL" id="CP036200">
    <property type="protein sequence ID" value="QBF84463.1"/>
    <property type="molecule type" value="Genomic_DNA"/>
</dbReference>